<dbReference type="SUPFAM" id="SSF53067">
    <property type="entry name" value="Actin-like ATPase domain"/>
    <property type="match status" value="2"/>
</dbReference>
<keyword evidence="3 6" id="KW-0418">Kinase</keyword>
<gene>
    <name evidence="6" type="ORF">DSL64_22275</name>
</gene>
<comment type="caution">
    <text evidence="6">The sequence shown here is derived from an EMBL/GenBank/DDBJ whole genome shotgun (WGS) entry which is preliminary data.</text>
</comment>
<comment type="similarity">
    <text evidence="1">Belongs to the FGGY kinase family.</text>
</comment>
<keyword evidence="7" id="KW-1185">Reference proteome</keyword>
<dbReference type="EMBL" id="QNUL01000024">
    <property type="protein sequence ID" value="REA57856.1"/>
    <property type="molecule type" value="Genomic_DNA"/>
</dbReference>
<protein>
    <submittedName>
        <fullName evidence="6">Carbohydrate kinase</fullName>
    </submittedName>
</protein>
<dbReference type="InterPro" id="IPR049382">
    <property type="entry name" value="FGGY_C_2"/>
</dbReference>
<organism evidence="6 7">
    <name type="scientific">Dyadobacter luteus</name>
    <dbReference type="NCBI Taxonomy" id="2259619"/>
    <lineage>
        <taxon>Bacteria</taxon>
        <taxon>Pseudomonadati</taxon>
        <taxon>Bacteroidota</taxon>
        <taxon>Cytophagia</taxon>
        <taxon>Cytophagales</taxon>
        <taxon>Spirosomataceae</taxon>
        <taxon>Dyadobacter</taxon>
    </lineage>
</organism>
<dbReference type="PANTHER" id="PTHR43095">
    <property type="entry name" value="SUGAR KINASE"/>
    <property type="match status" value="1"/>
</dbReference>
<dbReference type="RefSeq" id="WP_115833155.1">
    <property type="nucleotide sequence ID" value="NZ_QNUL01000024.1"/>
</dbReference>
<dbReference type="GO" id="GO:0016301">
    <property type="term" value="F:kinase activity"/>
    <property type="evidence" value="ECO:0007669"/>
    <property type="project" value="UniProtKB-KW"/>
</dbReference>
<sequence>MKVTAVFDIGRTNKKYVLFDENYQIVEEFSESLPETTDEDGFPTEDITLLTKWVQDRWAALLDNPKYDIKAVNVAAYGASLVHLDGDNKPLTPLYSYLKPFPEALLTQFYSTYGEPTRLSLQTGSPAMGMLNSGMQMYWLKYTKPDIYKQIVTTLHLPQYILYLLTNRKVSDYTSIGCHTALWSFEMWDYHEWVKAEGIHKKFAPVLASSSFIYRHGEKGIQSGFGLHDSSSALVPYRMAVKKPFVLLSTGTWCINFNSFSAKPLTYYQLERDCMNYLTPEGSGVTASRLFLGREHDFQTARIAEYFRVESDFYKRVEYNAEFLKADAPPFYTACMTGNGPFPQANTKEWQVSAFASAEAAYHHLLKGLTDMLTVSLQLVGINDVQSIYVDGGFAKNVIFAKLIAKNFPNHAVYTTDLPYATSLGAALHVTRPQTFEFSGDIHEISAE</sequence>
<evidence type="ECO:0000313" key="6">
    <source>
        <dbReference type="EMBL" id="REA57856.1"/>
    </source>
</evidence>
<dbReference type="AlphaFoldDB" id="A0A3D8Y5N8"/>
<name>A0A3D8Y5N8_9BACT</name>
<dbReference type="Pfam" id="PF00370">
    <property type="entry name" value="FGGY_N"/>
    <property type="match status" value="1"/>
</dbReference>
<dbReference type="InterPro" id="IPR043129">
    <property type="entry name" value="ATPase_NBD"/>
</dbReference>
<dbReference type="Proteomes" id="UP000256373">
    <property type="component" value="Unassembled WGS sequence"/>
</dbReference>
<feature type="domain" description="Carbohydrate kinase FGGY C-terminal" evidence="5">
    <location>
        <begin position="243"/>
        <end position="430"/>
    </location>
</feature>
<evidence type="ECO:0000313" key="7">
    <source>
        <dbReference type="Proteomes" id="UP000256373"/>
    </source>
</evidence>
<keyword evidence="2" id="KW-0808">Transferase</keyword>
<evidence type="ECO:0000259" key="4">
    <source>
        <dbReference type="Pfam" id="PF00370"/>
    </source>
</evidence>
<dbReference type="GO" id="GO:0005975">
    <property type="term" value="P:carbohydrate metabolic process"/>
    <property type="evidence" value="ECO:0007669"/>
    <property type="project" value="InterPro"/>
</dbReference>
<dbReference type="CDD" id="cd07772">
    <property type="entry name" value="ASKHA_NBD_FGGY_NaCK-like"/>
    <property type="match status" value="1"/>
</dbReference>
<evidence type="ECO:0000256" key="2">
    <source>
        <dbReference type="ARBA" id="ARBA00022679"/>
    </source>
</evidence>
<dbReference type="Gene3D" id="3.30.420.40">
    <property type="match status" value="2"/>
</dbReference>
<reference evidence="6 7" key="1">
    <citation type="submission" date="2018-07" db="EMBL/GenBank/DDBJ databases">
        <title>Dyadobacter roseus sp. nov., isolated from rose rhizosphere soil.</title>
        <authorList>
            <person name="Chen L."/>
        </authorList>
    </citation>
    <scope>NUCLEOTIDE SEQUENCE [LARGE SCALE GENOMIC DNA]</scope>
    <source>
        <strain evidence="6 7">RS19</strain>
    </source>
</reference>
<dbReference type="OrthoDB" id="9786272at2"/>
<evidence type="ECO:0000256" key="1">
    <source>
        <dbReference type="ARBA" id="ARBA00009156"/>
    </source>
</evidence>
<accession>A0A3D8Y5N8</accession>
<evidence type="ECO:0000259" key="5">
    <source>
        <dbReference type="Pfam" id="PF21546"/>
    </source>
</evidence>
<proteinExistence type="inferred from homology"/>
<evidence type="ECO:0000256" key="3">
    <source>
        <dbReference type="ARBA" id="ARBA00022777"/>
    </source>
</evidence>
<feature type="domain" description="Carbohydrate kinase FGGY N-terminal" evidence="4">
    <location>
        <begin position="6"/>
        <end position="228"/>
    </location>
</feature>
<dbReference type="InterPro" id="IPR018484">
    <property type="entry name" value="FGGY_N"/>
</dbReference>
<dbReference type="Pfam" id="PF21546">
    <property type="entry name" value="FGGY_C_2"/>
    <property type="match status" value="1"/>
</dbReference>
<dbReference type="InterPro" id="IPR050406">
    <property type="entry name" value="FGGY_Carb_Kinase"/>
</dbReference>